<dbReference type="SMART" id="SM00079">
    <property type="entry name" value="PBPe"/>
    <property type="match status" value="1"/>
</dbReference>
<feature type="domain" description="Ionotropic glutamate receptor C-terminal" evidence="7">
    <location>
        <begin position="27"/>
        <end position="253"/>
    </location>
</feature>
<dbReference type="InterPro" id="IPR001638">
    <property type="entry name" value="Solute-binding_3/MltF_N"/>
</dbReference>
<protein>
    <submittedName>
        <fullName evidence="8">Amino acid ABC transporter substrate-binding protein, PAAT family</fullName>
    </submittedName>
</protein>
<evidence type="ECO:0000256" key="2">
    <source>
        <dbReference type="ARBA" id="ARBA00010333"/>
    </source>
</evidence>
<comment type="similarity">
    <text evidence="2 4">Belongs to the bacterial solute-binding protein 3 family.</text>
</comment>
<evidence type="ECO:0000256" key="3">
    <source>
        <dbReference type="ARBA" id="ARBA00022729"/>
    </source>
</evidence>
<organism evidence="8 9">
    <name type="scientific">Pseudovibrio ascidiaceicola</name>
    <dbReference type="NCBI Taxonomy" id="285279"/>
    <lineage>
        <taxon>Bacteria</taxon>
        <taxon>Pseudomonadati</taxon>
        <taxon>Pseudomonadota</taxon>
        <taxon>Alphaproteobacteria</taxon>
        <taxon>Hyphomicrobiales</taxon>
        <taxon>Stappiaceae</taxon>
        <taxon>Pseudovibrio</taxon>
    </lineage>
</organism>
<dbReference type="SUPFAM" id="SSF53850">
    <property type="entry name" value="Periplasmic binding protein-like II"/>
    <property type="match status" value="1"/>
</dbReference>
<dbReference type="SMART" id="SM00062">
    <property type="entry name" value="PBPb"/>
    <property type="match status" value="1"/>
</dbReference>
<feature type="chain" id="PRO_5046213697" evidence="5">
    <location>
        <begin position="23"/>
        <end position="258"/>
    </location>
</feature>
<feature type="domain" description="Solute-binding protein family 3/N-terminal" evidence="6">
    <location>
        <begin position="27"/>
        <end position="254"/>
    </location>
</feature>
<dbReference type="RefSeq" id="WP_057465987.1">
    <property type="nucleotide sequence ID" value="NZ_FOSK01000007.1"/>
</dbReference>
<dbReference type="PANTHER" id="PTHR35936">
    <property type="entry name" value="MEMBRANE-BOUND LYTIC MUREIN TRANSGLYCOSYLASE F"/>
    <property type="match status" value="1"/>
</dbReference>
<dbReference type="Gene3D" id="3.40.190.10">
    <property type="entry name" value="Periplasmic binding protein-like II"/>
    <property type="match status" value="2"/>
</dbReference>
<dbReference type="EMBL" id="FOSK01000007">
    <property type="protein sequence ID" value="SFK66785.1"/>
    <property type="molecule type" value="Genomic_DNA"/>
</dbReference>
<sequence>MRIMRLAAVAAIALAAVSGAEAKEWTKVRMGTEGAYPPFNYTTADGTLTGFDIEIGNALCDELKLECTWVTQDWDGIIPGLVAGKYDTILASMSITPERMEKISFSEKYYNTPPGIAVRKDSELSEASPEGLKGVRLGAQGSTTHSQFAEEILNGSDVALYPTSEEYKLDLENGRVDAVVDDVMALEQWISSDKGSCCKILGTMQSVEEIHGKGAGIGVRKGDEDLAALFTKGIAALRANGKYKEINDKYFKFDVYGE</sequence>
<comment type="caution">
    <text evidence="8">The sequence shown here is derived from an EMBL/GenBank/DDBJ whole genome shotgun (WGS) entry which is preliminary data.</text>
</comment>
<feature type="signal peptide" evidence="5">
    <location>
        <begin position="1"/>
        <end position="22"/>
    </location>
</feature>
<evidence type="ECO:0000259" key="7">
    <source>
        <dbReference type="SMART" id="SM00079"/>
    </source>
</evidence>
<dbReference type="InterPro" id="IPR001320">
    <property type="entry name" value="Iontro_rcpt_C"/>
</dbReference>
<dbReference type="PROSITE" id="PS01039">
    <property type="entry name" value="SBP_BACTERIAL_3"/>
    <property type="match status" value="1"/>
</dbReference>
<keyword evidence="9" id="KW-1185">Reference proteome</keyword>
<evidence type="ECO:0000313" key="9">
    <source>
        <dbReference type="Proteomes" id="UP000199598"/>
    </source>
</evidence>
<evidence type="ECO:0000313" key="8">
    <source>
        <dbReference type="EMBL" id="SFK66785.1"/>
    </source>
</evidence>
<name>A0A1I4BDC6_9HYPH</name>
<dbReference type="InterPro" id="IPR018313">
    <property type="entry name" value="SBP_3_CS"/>
</dbReference>
<evidence type="ECO:0000256" key="5">
    <source>
        <dbReference type="SAM" id="SignalP"/>
    </source>
</evidence>
<dbReference type="Proteomes" id="UP000199598">
    <property type="component" value="Unassembled WGS sequence"/>
</dbReference>
<accession>A0A1I4BDC6</accession>
<proteinExistence type="inferred from homology"/>
<dbReference type="Pfam" id="PF00497">
    <property type="entry name" value="SBP_bac_3"/>
    <property type="match status" value="1"/>
</dbReference>
<dbReference type="PANTHER" id="PTHR35936:SF19">
    <property type="entry name" value="AMINO-ACID-BINDING PROTEIN YXEM-RELATED"/>
    <property type="match status" value="1"/>
</dbReference>
<evidence type="ECO:0000259" key="6">
    <source>
        <dbReference type="SMART" id="SM00062"/>
    </source>
</evidence>
<comment type="subcellular location">
    <subcellularLocation>
        <location evidence="1">Cell envelope</location>
    </subcellularLocation>
</comment>
<keyword evidence="3 5" id="KW-0732">Signal</keyword>
<reference evidence="8 9" key="1">
    <citation type="submission" date="2016-10" db="EMBL/GenBank/DDBJ databases">
        <authorList>
            <person name="Varghese N."/>
            <person name="Submissions S."/>
        </authorList>
    </citation>
    <scope>NUCLEOTIDE SEQUENCE [LARGE SCALE GENOMIC DNA]</scope>
    <source>
        <strain evidence="8 9">DSM 16392</strain>
    </source>
</reference>
<evidence type="ECO:0000256" key="1">
    <source>
        <dbReference type="ARBA" id="ARBA00004196"/>
    </source>
</evidence>
<gene>
    <name evidence="8" type="ORF">SAMN04488518_107296</name>
</gene>
<evidence type="ECO:0000256" key="4">
    <source>
        <dbReference type="RuleBase" id="RU003744"/>
    </source>
</evidence>